<evidence type="ECO:0000313" key="3">
    <source>
        <dbReference type="Proteomes" id="UP001523550"/>
    </source>
</evidence>
<dbReference type="Pfam" id="PF11871">
    <property type="entry name" value="DUF3391"/>
    <property type="match status" value="1"/>
</dbReference>
<dbReference type="Proteomes" id="UP001523550">
    <property type="component" value="Unassembled WGS sequence"/>
</dbReference>
<keyword evidence="3" id="KW-1185">Reference proteome</keyword>
<evidence type="ECO:0000259" key="1">
    <source>
        <dbReference type="PROSITE" id="PS51832"/>
    </source>
</evidence>
<comment type="caution">
    <text evidence="2">The sequence shown here is derived from an EMBL/GenBank/DDBJ whole genome shotgun (WGS) entry which is preliminary data.</text>
</comment>
<evidence type="ECO:0000313" key="2">
    <source>
        <dbReference type="EMBL" id="MCP1727474.1"/>
    </source>
</evidence>
<dbReference type="CDD" id="cd00077">
    <property type="entry name" value="HDc"/>
    <property type="match status" value="1"/>
</dbReference>
<feature type="domain" description="HD-GYP" evidence="1">
    <location>
        <begin position="129"/>
        <end position="326"/>
    </location>
</feature>
<dbReference type="PROSITE" id="PS51832">
    <property type="entry name" value="HD_GYP"/>
    <property type="match status" value="1"/>
</dbReference>
<dbReference type="RefSeq" id="WP_253447482.1">
    <property type="nucleotide sequence ID" value="NZ_JALJYF010000001.1"/>
</dbReference>
<dbReference type="SUPFAM" id="SSF109604">
    <property type="entry name" value="HD-domain/PDEase-like"/>
    <property type="match status" value="1"/>
</dbReference>
<dbReference type="InterPro" id="IPR037522">
    <property type="entry name" value="HD_GYP_dom"/>
</dbReference>
<reference evidence="2 3" key="1">
    <citation type="submission" date="2022-03" db="EMBL/GenBank/DDBJ databases">
        <title>Genomic Encyclopedia of Type Strains, Phase III (KMG-III): the genomes of soil and plant-associated and newly described type strains.</title>
        <authorList>
            <person name="Whitman W."/>
        </authorList>
    </citation>
    <scope>NUCLEOTIDE SEQUENCE [LARGE SCALE GENOMIC DNA]</scope>
    <source>
        <strain evidence="2 3">BSker1</strain>
    </source>
</reference>
<dbReference type="EMBL" id="JALJYF010000001">
    <property type="protein sequence ID" value="MCP1727474.1"/>
    <property type="molecule type" value="Genomic_DNA"/>
</dbReference>
<dbReference type="SMART" id="SM00471">
    <property type="entry name" value="HDc"/>
    <property type="match status" value="1"/>
</dbReference>
<gene>
    <name evidence="2" type="ORF">J2T60_001439</name>
</gene>
<accession>A0ABT1G833</accession>
<dbReference type="PANTHER" id="PTHR43155">
    <property type="entry name" value="CYCLIC DI-GMP PHOSPHODIESTERASE PA4108-RELATED"/>
    <property type="match status" value="1"/>
</dbReference>
<dbReference type="InterPro" id="IPR003607">
    <property type="entry name" value="HD/PDEase_dom"/>
</dbReference>
<dbReference type="InterPro" id="IPR021812">
    <property type="entry name" value="DUF3391"/>
</dbReference>
<dbReference type="Gene3D" id="1.10.3210.10">
    <property type="entry name" value="Hypothetical protein af1432"/>
    <property type="match status" value="1"/>
</dbReference>
<sequence>MEHKKVPVADLKIGMHVAELDIPWLESPFLFQGFTIQDEKELAQLRESCEHVFVDVEKSGDIDVAELEEMAASDRQKSAFKTDFSEEVVRARKVVDAGTELADKLLNDVRLGESIRSEEARAVVSELIVTVSNNPNAALWLTNLRQKHEFVAAHSMNTCVLAVAFAQHLGYEREALEQIGMGAMLHDIGLMRTPREILIKEGALSEEEFEVISRHPREGYNVLRLVPGMSETVLNIVRYHHERVDGQGYPNGLSGEAIPREALIVALVDAYDALTSPRPYTDRPLPPHDALGKLREVAATSFGGDLVEQFMRCVGIYPVGSLVQLNSGALAAVVSHTQRTRLRPVVMMLKDGDGERYKNRPLVNLDTLVEGVDTERWRIVGVRDPEDHGIDMSELADIQGR</sequence>
<dbReference type="Pfam" id="PF13487">
    <property type="entry name" value="HD_5"/>
    <property type="match status" value="1"/>
</dbReference>
<dbReference type="PANTHER" id="PTHR43155:SF2">
    <property type="entry name" value="CYCLIC DI-GMP PHOSPHODIESTERASE PA4108"/>
    <property type="match status" value="1"/>
</dbReference>
<protein>
    <submittedName>
        <fullName evidence="2">HD-GYP domain-containing protein (C-di-GMP phosphodiesterase class II)</fullName>
    </submittedName>
</protein>
<proteinExistence type="predicted"/>
<name>A0ABT1G833_9GAMM</name>
<organism evidence="2 3">
    <name type="scientific">Natronospira proteinivora</name>
    <dbReference type="NCBI Taxonomy" id="1807133"/>
    <lineage>
        <taxon>Bacteria</taxon>
        <taxon>Pseudomonadati</taxon>
        <taxon>Pseudomonadota</taxon>
        <taxon>Gammaproteobacteria</taxon>
        <taxon>Natronospirales</taxon>
        <taxon>Natronospiraceae</taxon>
        <taxon>Natronospira</taxon>
    </lineage>
</organism>